<gene>
    <name evidence="1" type="ORF">EV680_1495</name>
</gene>
<proteinExistence type="predicted"/>
<sequence length="30" mass="3418">MFQTACFVLFVQLIQTGIFNTFQTAFCKAV</sequence>
<name>A0ABY2BVZ4_9NEIS</name>
<comment type="caution">
    <text evidence="1">The sequence shown here is derived from an EMBL/GenBank/DDBJ whole genome shotgun (WGS) entry which is preliminary data.</text>
</comment>
<accession>A0ABY2BVZ4</accession>
<reference evidence="1 2" key="1">
    <citation type="submission" date="2019-03" db="EMBL/GenBank/DDBJ databases">
        <title>Genomic Encyclopedia of Type Strains, Phase IV (KMG-IV): sequencing the most valuable type-strain genomes for metagenomic binning, comparative biology and taxonomic classification.</title>
        <authorList>
            <person name="Goeker M."/>
        </authorList>
    </citation>
    <scope>NUCLEOTIDE SEQUENCE [LARGE SCALE GENOMIC DNA]</scope>
    <source>
        <strain evidence="1 2">DSM 17474</strain>
    </source>
</reference>
<protein>
    <submittedName>
        <fullName evidence="1">Uncharacterized protein</fullName>
    </submittedName>
</protein>
<dbReference type="EMBL" id="SLXE01000049">
    <property type="protein sequence ID" value="TCO98104.1"/>
    <property type="molecule type" value="Genomic_DNA"/>
</dbReference>
<keyword evidence="2" id="KW-1185">Reference proteome</keyword>
<evidence type="ECO:0000313" key="1">
    <source>
        <dbReference type="EMBL" id="TCO98104.1"/>
    </source>
</evidence>
<dbReference type="Proteomes" id="UP000294721">
    <property type="component" value="Unassembled WGS sequence"/>
</dbReference>
<organism evidence="1 2">
    <name type="scientific">Uruburuella suis</name>
    <dbReference type="NCBI Taxonomy" id="252130"/>
    <lineage>
        <taxon>Bacteria</taxon>
        <taxon>Pseudomonadati</taxon>
        <taxon>Pseudomonadota</taxon>
        <taxon>Betaproteobacteria</taxon>
        <taxon>Neisseriales</taxon>
        <taxon>Neisseriaceae</taxon>
        <taxon>Uruburuella</taxon>
    </lineage>
</organism>
<evidence type="ECO:0000313" key="2">
    <source>
        <dbReference type="Proteomes" id="UP000294721"/>
    </source>
</evidence>